<dbReference type="InterPro" id="IPR011010">
    <property type="entry name" value="DNA_brk_join_enz"/>
</dbReference>
<reference evidence="3 4" key="1">
    <citation type="journal article" date="2014" name="BMC Genomics">
        <title>Comparison of environmental and isolate Sulfobacillus genomes reveals diverse carbon, sulfur, nitrogen, and hydrogen metabolisms.</title>
        <authorList>
            <person name="Justice N.B."/>
            <person name="Norman A."/>
            <person name="Brown C.T."/>
            <person name="Singh A."/>
            <person name="Thomas B.C."/>
            <person name="Banfield J.F."/>
        </authorList>
    </citation>
    <scope>NUCLEOTIDE SEQUENCE [LARGE SCALE GENOMIC DNA]</scope>
    <source>
        <strain evidence="3">AMDSBA3</strain>
    </source>
</reference>
<dbReference type="GO" id="GO:0006310">
    <property type="term" value="P:DNA recombination"/>
    <property type="evidence" value="ECO:0007669"/>
    <property type="project" value="UniProtKB-KW"/>
</dbReference>
<keyword evidence="1" id="KW-0233">DNA recombination</keyword>
<name>A0A2T2WNU1_9FIRM</name>
<dbReference type="SUPFAM" id="SSF56349">
    <property type="entry name" value="DNA breaking-rejoining enzymes"/>
    <property type="match status" value="1"/>
</dbReference>
<evidence type="ECO:0000313" key="3">
    <source>
        <dbReference type="EMBL" id="PSR23896.1"/>
    </source>
</evidence>
<evidence type="ECO:0000313" key="4">
    <source>
        <dbReference type="Proteomes" id="UP000241848"/>
    </source>
</evidence>
<dbReference type="EMBL" id="PXYV01000002">
    <property type="protein sequence ID" value="PSR23896.1"/>
    <property type="molecule type" value="Genomic_DNA"/>
</dbReference>
<dbReference type="Proteomes" id="UP000241848">
    <property type="component" value="Unassembled WGS sequence"/>
</dbReference>
<dbReference type="Pfam" id="PF00589">
    <property type="entry name" value="Phage_integrase"/>
    <property type="match status" value="1"/>
</dbReference>
<accession>A0A2T2WNU1</accession>
<proteinExistence type="predicted"/>
<dbReference type="GO" id="GO:0015074">
    <property type="term" value="P:DNA integration"/>
    <property type="evidence" value="ECO:0007669"/>
    <property type="project" value="InterPro"/>
</dbReference>
<evidence type="ECO:0000259" key="2">
    <source>
        <dbReference type="PROSITE" id="PS51898"/>
    </source>
</evidence>
<feature type="domain" description="Tyr recombinase" evidence="2">
    <location>
        <begin position="1"/>
        <end position="76"/>
    </location>
</feature>
<dbReference type="InterPro" id="IPR013762">
    <property type="entry name" value="Integrase-like_cat_sf"/>
</dbReference>
<dbReference type="AlphaFoldDB" id="A0A2T2WNU1"/>
<comment type="caution">
    <text evidence="3">The sequence shown here is derived from an EMBL/GenBank/DDBJ whole genome shotgun (WGS) entry which is preliminary data.</text>
</comment>
<dbReference type="Gene3D" id="1.10.443.10">
    <property type="entry name" value="Intergrase catalytic core"/>
    <property type="match status" value="1"/>
</dbReference>
<dbReference type="PROSITE" id="PS51898">
    <property type="entry name" value="TYR_RECOMBINASE"/>
    <property type="match status" value="1"/>
</dbReference>
<dbReference type="GO" id="GO:0003677">
    <property type="term" value="F:DNA binding"/>
    <property type="evidence" value="ECO:0007669"/>
    <property type="project" value="InterPro"/>
</dbReference>
<dbReference type="InterPro" id="IPR002104">
    <property type="entry name" value="Integrase_catalytic"/>
</dbReference>
<gene>
    <name evidence="3" type="ORF">C7B45_01020</name>
</gene>
<organism evidence="3 4">
    <name type="scientific">Sulfobacillus acidophilus</name>
    <dbReference type="NCBI Taxonomy" id="53633"/>
    <lineage>
        <taxon>Bacteria</taxon>
        <taxon>Bacillati</taxon>
        <taxon>Bacillota</taxon>
        <taxon>Clostridia</taxon>
        <taxon>Eubacteriales</taxon>
        <taxon>Clostridiales Family XVII. Incertae Sedis</taxon>
        <taxon>Sulfobacillus</taxon>
    </lineage>
</organism>
<evidence type="ECO:0000256" key="1">
    <source>
        <dbReference type="ARBA" id="ARBA00023172"/>
    </source>
</evidence>
<protein>
    <recommendedName>
        <fullName evidence="2">Tyr recombinase domain-containing protein</fullName>
    </recommendedName>
</protein>
<sequence length="96" mass="10887">MTTQEIQGVFKRVARRCNLESKVHLHTMRHTLAITLLNRGAPLAAAQFILGHEKLERSPHCHHGMPSWNRSRTVSRLVPYGSLCCAIPRQRHPCVA</sequence>